<dbReference type="GO" id="GO:0016747">
    <property type="term" value="F:acyltransferase activity, transferring groups other than amino-acyl groups"/>
    <property type="evidence" value="ECO:0007669"/>
    <property type="project" value="InterPro"/>
</dbReference>
<evidence type="ECO:0000256" key="1">
    <source>
        <dbReference type="ARBA" id="ARBA00022679"/>
    </source>
</evidence>
<dbReference type="InterPro" id="IPR000182">
    <property type="entry name" value="GNAT_dom"/>
</dbReference>
<keyword evidence="5" id="KW-1185">Reference proteome</keyword>
<evidence type="ECO:0000313" key="5">
    <source>
        <dbReference type="Proteomes" id="UP000239772"/>
    </source>
</evidence>
<accession>A0A2T1HV86</accession>
<name>A0A2T1HV86_9HYPH</name>
<gene>
    <name evidence="4" type="ORF">SLNSH_08360</name>
</gene>
<dbReference type="AlphaFoldDB" id="A0A2T1HV86"/>
<dbReference type="InterPro" id="IPR016181">
    <property type="entry name" value="Acyl_CoA_acyltransferase"/>
</dbReference>
<dbReference type="EMBL" id="PVZS01000007">
    <property type="protein sequence ID" value="PSC05583.1"/>
    <property type="molecule type" value="Genomic_DNA"/>
</dbReference>
<dbReference type="PROSITE" id="PS51186">
    <property type="entry name" value="GNAT"/>
    <property type="match status" value="1"/>
</dbReference>
<evidence type="ECO:0000313" key="4">
    <source>
        <dbReference type="EMBL" id="PSC05583.1"/>
    </source>
</evidence>
<evidence type="ECO:0000259" key="3">
    <source>
        <dbReference type="PROSITE" id="PS51186"/>
    </source>
</evidence>
<organism evidence="4 5">
    <name type="scientific">Alsobacter soli</name>
    <dbReference type="NCBI Taxonomy" id="2109933"/>
    <lineage>
        <taxon>Bacteria</taxon>
        <taxon>Pseudomonadati</taxon>
        <taxon>Pseudomonadota</taxon>
        <taxon>Alphaproteobacteria</taxon>
        <taxon>Hyphomicrobiales</taxon>
        <taxon>Alsobacteraceae</taxon>
        <taxon>Alsobacter</taxon>
    </lineage>
</organism>
<dbReference type="CDD" id="cd04301">
    <property type="entry name" value="NAT_SF"/>
    <property type="match status" value="1"/>
</dbReference>
<protein>
    <submittedName>
        <fullName evidence="4">N-acetyltransferase</fullName>
    </submittedName>
</protein>
<reference evidence="5" key="1">
    <citation type="submission" date="2018-03" db="EMBL/GenBank/DDBJ databases">
        <authorList>
            <person name="Sun L."/>
            <person name="Liu H."/>
            <person name="Chen W."/>
            <person name="Huang K."/>
            <person name="Liu W."/>
            <person name="Gao X."/>
        </authorList>
    </citation>
    <scope>NUCLEOTIDE SEQUENCE [LARGE SCALE GENOMIC DNA]</scope>
    <source>
        <strain evidence="5">SH9</strain>
    </source>
</reference>
<dbReference type="OrthoDB" id="9799154at2"/>
<keyword evidence="2" id="KW-0012">Acyltransferase</keyword>
<dbReference type="Gene3D" id="3.40.630.30">
    <property type="match status" value="1"/>
</dbReference>
<dbReference type="InterPro" id="IPR050832">
    <property type="entry name" value="Bact_Acetyltransf"/>
</dbReference>
<comment type="caution">
    <text evidence="4">The sequence shown here is derived from an EMBL/GenBank/DDBJ whole genome shotgun (WGS) entry which is preliminary data.</text>
</comment>
<dbReference type="RefSeq" id="WP_106336218.1">
    <property type="nucleotide sequence ID" value="NZ_PVZS01000007.1"/>
</dbReference>
<dbReference type="Pfam" id="PF00583">
    <property type="entry name" value="Acetyltransf_1"/>
    <property type="match status" value="1"/>
</dbReference>
<feature type="domain" description="N-acetyltransferase" evidence="3">
    <location>
        <begin position="6"/>
        <end position="174"/>
    </location>
</feature>
<keyword evidence="1 4" id="KW-0808">Transferase</keyword>
<dbReference type="SUPFAM" id="SSF55729">
    <property type="entry name" value="Acyl-CoA N-acyltransferases (Nat)"/>
    <property type="match status" value="1"/>
</dbReference>
<dbReference type="Proteomes" id="UP000239772">
    <property type="component" value="Unassembled WGS sequence"/>
</dbReference>
<evidence type="ECO:0000256" key="2">
    <source>
        <dbReference type="ARBA" id="ARBA00023315"/>
    </source>
</evidence>
<proteinExistence type="predicted"/>
<sequence length="174" mass="17955">MSPAQPPIRDAAPCDAAAIARLHNALWHETYAVLAPPEVRQAMTEEIRLERWRALLGGPGPHAALVAGSGPDLAGFALLGPPTEAIFGGRCEVKHLFVRRDRQGEGLGRRLMAEAAHRAVHFGFSGLGLGVVDGNDGAIAFYAALGGVRAAPTSTPAHAGGQEIGCSPGTISAV</sequence>
<dbReference type="PANTHER" id="PTHR43877">
    <property type="entry name" value="AMINOALKYLPHOSPHONATE N-ACETYLTRANSFERASE-RELATED-RELATED"/>
    <property type="match status" value="1"/>
</dbReference>